<evidence type="ECO:0000256" key="4">
    <source>
        <dbReference type="ARBA" id="ARBA00023159"/>
    </source>
</evidence>
<protein>
    <submittedName>
        <fullName evidence="7">Immediate-early transcription factor RRta</fullName>
    </submittedName>
</protein>
<dbReference type="GO" id="GO:0003677">
    <property type="term" value="F:DNA binding"/>
    <property type="evidence" value="ECO:0007669"/>
    <property type="project" value="UniProtKB-KW"/>
</dbReference>
<evidence type="ECO:0000256" key="5">
    <source>
        <dbReference type="ARBA" id="ARBA00023163"/>
    </source>
</evidence>
<evidence type="ECO:0000256" key="1">
    <source>
        <dbReference type="ARBA" id="ARBA00022518"/>
    </source>
</evidence>
<proteinExistence type="evidence at transcript level"/>
<feature type="region of interest" description="Disordered" evidence="6">
    <location>
        <begin position="434"/>
        <end position="479"/>
    </location>
</feature>
<keyword evidence="2" id="KW-0805">Transcription regulation</keyword>
<keyword evidence="1" id="KW-0244">Early protein</keyword>
<sequence length="577" mass="61333">MDTDDNQGVKKLRRSCVDNFCGLSEPLRDKLYHAVLLINEAYVKKHDPRDLNKLTEEVCRCIVMECASLGPISGLIADLNLFNLFCLYRGSRVKTRGAATCNVPCAECAQGIVRILTERALCCTEKMFIASACSGVVIPPQLARVLHDVYAEMKAKCLGAWRRLICCRRPIMAIADSVLVTYNTLDAEGKLDLRLKALCKLVFQPIFLQRILAPMQLLANGKMVPDNYFTITGTAEKRRPVVTGSTSGMTCPGSSLVPDSLILPVCEPGLLPAPLVDLSNVLENPEIILSAPPLSQFVITNTHPSLPQSVSIITPTQGVVPGQCFMDTWKAVSQSIHHQAQTPILAAALTGSTSAAPGPHIACSPVAGTSRQVEGSAGVDCGKPACVPQPALPPNVPAKRMETVAQLGNAPVKNVHIGGRVYAPLVNIPIIDLTSPSGSGQSPADIANTPESRMAAGSPPFAETAATVPAKRKQPREDVADKRLKGDVRGAATVNHPFPGPSGMRVREQGLFDLIESSTDVTANASGPKNDDDMLAAILQDLYGLQSPPAIDSPSSNSDNEEIFPEVSPPSSGHGSP</sequence>
<evidence type="ECO:0000256" key="6">
    <source>
        <dbReference type="SAM" id="MobiDB-lite"/>
    </source>
</evidence>
<dbReference type="EMBL" id="AF241163">
    <property type="protein sequence ID" value="AAK28330.1"/>
    <property type="molecule type" value="mRNA"/>
</dbReference>
<dbReference type="Pfam" id="PF03326">
    <property type="entry name" value="Herpes_TAF50"/>
    <property type="match status" value="1"/>
</dbReference>
<organism evidence="7">
    <name type="scientific">Macacine gammaherpesvirus 5</name>
    <name type="common">Rhesus rhadinovirus</name>
    <dbReference type="NCBI Taxonomy" id="154334"/>
    <lineage>
        <taxon>Viruses</taxon>
        <taxon>Duplodnaviria</taxon>
        <taxon>Heunggongvirae</taxon>
        <taxon>Peploviricota</taxon>
        <taxon>Herviviricetes</taxon>
        <taxon>Herpesvirales</taxon>
        <taxon>Orthoherpesviridae</taxon>
        <taxon>Gammaherpesvirinae</taxon>
        <taxon>Rhadinovirus</taxon>
        <taxon>Rhadinovirus macacinegamma5</taxon>
    </lineage>
</organism>
<evidence type="ECO:0000256" key="2">
    <source>
        <dbReference type="ARBA" id="ARBA00023015"/>
    </source>
</evidence>
<dbReference type="GO" id="GO:0006355">
    <property type="term" value="P:regulation of DNA-templated transcription"/>
    <property type="evidence" value="ECO:0007669"/>
    <property type="project" value="InterPro"/>
</dbReference>
<reference evidence="7" key="1">
    <citation type="journal article" date="2002" name="Virology">
        <title>Identification of the bZIP and Rta homologues in the genome of rhesus monkey rhadinovirus.</title>
        <authorList>
            <person name="Lin S.F."/>
            <person name="Robinson D.R."/>
            <person name="Oh J."/>
            <person name="Jung J.U."/>
            <person name="Luciw P.A."/>
            <person name="Kung H.J."/>
        </authorList>
    </citation>
    <scope>NUCLEOTIDE SEQUENCE</scope>
</reference>
<feature type="region of interest" description="Disordered" evidence="6">
    <location>
        <begin position="546"/>
        <end position="577"/>
    </location>
</feature>
<evidence type="ECO:0000313" key="7">
    <source>
        <dbReference type="EMBL" id="AAK28330.1"/>
    </source>
</evidence>
<evidence type="ECO:0000256" key="3">
    <source>
        <dbReference type="ARBA" id="ARBA00023125"/>
    </source>
</evidence>
<accession>Q995Z5</accession>
<keyword evidence="3" id="KW-0238">DNA-binding</keyword>
<keyword evidence="4" id="KW-0010">Activator</keyword>
<name>Q995Z5_9GAMA</name>
<dbReference type="InterPro" id="IPR004998">
    <property type="entry name" value="Herpes_TAF50"/>
</dbReference>
<keyword evidence="5" id="KW-0804">Transcription</keyword>